<dbReference type="AlphaFoldDB" id="A0A448XNN3"/>
<comment type="caution">
    <text evidence="2">The sequence shown here is derived from an EMBL/GenBank/DDBJ whole genome shotgun (WGS) entry which is preliminary data.</text>
</comment>
<keyword evidence="3" id="KW-1185">Reference proteome</keyword>
<protein>
    <submittedName>
        <fullName evidence="2">Uncharacterized protein</fullName>
    </submittedName>
</protein>
<proteinExistence type="predicted"/>
<evidence type="ECO:0000256" key="1">
    <source>
        <dbReference type="SAM" id="MobiDB-lite"/>
    </source>
</evidence>
<gene>
    <name evidence="2" type="ORF">PXEA_LOCUS34431</name>
</gene>
<feature type="compositionally biased region" description="Polar residues" evidence="1">
    <location>
        <begin position="65"/>
        <end position="90"/>
    </location>
</feature>
<organism evidence="2 3">
    <name type="scientific">Protopolystoma xenopodis</name>
    <dbReference type="NCBI Taxonomy" id="117903"/>
    <lineage>
        <taxon>Eukaryota</taxon>
        <taxon>Metazoa</taxon>
        <taxon>Spiralia</taxon>
        <taxon>Lophotrochozoa</taxon>
        <taxon>Platyhelminthes</taxon>
        <taxon>Monogenea</taxon>
        <taxon>Polyopisthocotylea</taxon>
        <taxon>Polystomatidea</taxon>
        <taxon>Polystomatidae</taxon>
        <taxon>Protopolystoma</taxon>
    </lineage>
</organism>
<evidence type="ECO:0000313" key="2">
    <source>
        <dbReference type="EMBL" id="VEL40991.1"/>
    </source>
</evidence>
<dbReference type="Proteomes" id="UP000784294">
    <property type="component" value="Unassembled WGS sequence"/>
</dbReference>
<accession>A0A448XNN3</accession>
<reference evidence="2" key="1">
    <citation type="submission" date="2018-11" db="EMBL/GenBank/DDBJ databases">
        <authorList>
            <consortium name="Pathogen Informatics"/>
        </authorList>
    </citation>
    <scope>NUCLEOTIDE SEQUENCE</scope>
</reference>
<dbReference type="EMBL" id="CAAALY010267355">
    <property type="protein sequence ID" value="VEL40991.1"/>
    <property type="molecule type" value="Genomic_DNA"/>
</dbReference>
<feature type="region of interest" description="Disordered" evidence="1">
    <location>
        <begin position="64"/>
        <end position="90"/>
    </location>
</feature>
<name>A0A448XNN3_9PLAT</name>
<evidence type="ECO:0000313" key="3">
    <source>
        <dbReference type="Proteomes" id="UP000784294"/>
    </source>
</evidence>
<sequence length="128" mass="14007">MRELSRIQRSRLAQRWPETVHVFTGIERNCLGNSVSKNVPVKPIDSCSREAISLARFPETDLVVQHQSPSDNHGHLLSSSSKVTPSPATLPSVISSSSYAIRPSIVAGRASDECDPVPLYPSELDPCR</sequence>